<organism evidence="1 2">
    <name type="scientific">Gracilibacillus pellucidus</name>
    <dbReference type="NCBI Taxonomy" id="3095368"/>
    <lineage>
        <taxon>Bacteria</taxon>
        <taxon>Bacillati</taxon>
        <taxon>Bacillota</taxon>
        <taxon>Bacilli</taxon>
        <taxon>Bacillales</taxon>
        <taxon>Bacillaceae</taxon>
        <taxon>Gracilibacillus</taxon>
    </lineage>
</organism>
<reference evidence="1" key="1">
    <citation type="submission" date="2023-11" db="EMBL/GenBank/DDBJ databases">
        <title>Gracilibacillus pellucida a moderately halophilic bacterium isolated from saline soil in Xinjiang province.</title>
        <authorList>
            <person name="Zhang Z."/>
            <person name="Tan F."/>
            <person name="Wang Y."/>
            <person name="Xia M."/>
        </authorList>
    </citation>
    <scope>NUCLEOTIDE SEQUENCE</scope>
    <source>
        <strain evidence="1">S3-1-1</strain>
    </source>
</reference>
<comment type="caution">
    <text evidence="1">The sequence shown here is derived from an EMBL/GenBank/DDBJ whole genome shotgun (WGS) entry which is preliminary data.</text>
</comment>
<dbReference type="EMBL" id="JAWZSR010000003">
    <property type="protein sequence ID" value="MDX8045565.1"/>
    <property type="molecule type" value="Genomic_DNA"/>
</dbReference>
<sequence length="174" mass="19754">MRSLQPQSQVSIDGLTPRQAIELIGCMRKGHRKTVSKRADYLIKEFNLEQWADKIARDLSGGIKRLVIFCMTAVIPGQLVIFDEPTNDIDPVRRRLLWKQIRNLADDGAAVLIVTHNVLESEQKQDLTGNFRLQLVLQPMESVPYCLEYVHMTTHTGPRVLTSVAEKFVSQAVE</sequence>
<name>A0ACC6M3M7_9BACI</name>
<evidence type="ECO:0000313" key="2">
    <source>
        <dbReference type="Proteomes" id="UP001277972"/>
    </source>
</evidence>
<accession>A0ACC6M3M7</accession>
<dbReference type="Proteomes" id="UP001277972">
    <property type="component" value="Unassembled WGS sequence"/>
</dbReference>
<proteinExistence type="predicted"/>
<protein>
    <submittedName>
        <fullName evidence="1">AAA family ATPase</fullName>
    </submittedName>
</protein>
<gene>
    <name evidence="1" type="ORF">SH601_06150</name>
</gene>
<keyword evidence="2" id="KW-1185">Reference proteome</keyword>
<evidence type="ECO:0000313" key="1">
    <source>
        <dbReference type="EMBL" id="MDX8045565.1"/>
    </source>
</evidence>